<comment type="caution">
    <text evidence="3">The sequence shown here is derived from an EMBL/GenBank/DDBJ whole genome shotgun (WGS) entry which is preliminary data.</text>
</comment>
<name>A0AAD3DYW0_9CHLO</name>
<evidence type="ECO:0000256" key="1">
    <source>
        <dbReference type="SAM" id="SignalP"/>
    </source>
</evidence>
<dbReference type="EMBL" id="BMAR01000038">
    <property type="protein sequence ID" value="GFR50605.1"/>
    <property type="molecule type" value="Genomic_DNA"/>
</dbReference>
<keyword evidence="1" id="KW-0732">Signal</keyword>
<gene>
    <name evidence="3" type="ORF">Agub_g12687</name>
</gene>
<organism evidence="3 4">
    <name type="scientific">Astrephomene gubernaculifera</name>
    <dbReference type="NCBI Taxonomy" id="47775"/>
    <lineage>
        <taxon>Eukaryota</taxon>
        <taxon>Viridiplantae</taxon>
        <taxon>Chlorophyta</taxon>
        <taxon>core chlorophytes</taxon>
        <taxon>Chlorophyceae</taxon>
        <taxon>CS clade</taxon>
        <taxon>Chlamydomonadales</taxon>
        <taxon>Astrephomenaceae</taxon>
        <taxon>Astrephomene</taxon>
    </lineage>
</organism>
<keyword evidence="4" id="KW-1185">Reference proteome</keyword>
<feature type="non-terminal residue" evidence="3">
    <location>
        <position position="1"/>
    </location>
</feature>
<feature type="chain" id="PRO_5042213407" description="Pherophorin domain-containing protein" evidence="1">
    <location>
        <begin position="27"/>
        <end position="205"/>
    </location>
</feature>
<feature type="non-terminal residue" evidence="3">
    <location>
        <position position="205"/>
    </location>
</feature>
<evidence type="ECO:0000259" key="2">
    <source>
        <dbReference type="Pfam" id="PF12499"/>
    </source>
</evidence>
<feature type="signal peptide" evidence="1">
    <location>
        <begin position="1"/>
        <end position="26"/>
    </location>
</feature>
<dbReference type="Proteomes" id="UP001054857">
    <property type="component" value="Unassembled WGS sequence"/>
</dbReference>
<protein>
    <recommendedName>
        <fullName evidence="2">Pherophorin domain-containing protein</fullName>
    </recommendedName>
</protein>
<dbReference type="InterPro" id="IPR024616">
    <property type="entry name" value="Pherophorin"/>
</dbReference>
<evidence type="ECO:0000313" key="3">
    <source>
        <dbReference type="EMBL" id="GFR50605.1"/>
    </source>
</evidence>
<proteinExistence type="predicted"/>
<reference evidence="3 4" key="1">
    <citation type="journal article" date="2021" name="Sci. Rep.">
        <title>Genome sequencing of the multicellular alga Astrephomene provides insights into convergent evolution of germ-soma differentiation.</title>
        <authorList>
            <person name="Yamashita S."/>
            <person name="Yamamoto K."/>
            <person name="Matsuzaki R."/>
            <person name="Suzuki S."/>
            <person name="Yamaguchi H."/>
            <person name="Hirooka S."/>
            <person name="Minakuchi Y."/>
            <person name="Miyagishima S."/>
            <person name="Kawachi M."/>
            <person name="Toyoda A."/>
            <person name="Nozaki H."/>
        </authorList>
    </citation>
    <scope>NUCLEOTIDE SEQUENCE [LARGE SCALE GENOMIC DNA]</scope>
    <source>
        <strain evidence="3 4">NIES-4017</strain>
    </source>
</reference>
<dbReference type="Pfam" id="PF12499">
    <property type="entry name" value="DUF3707"/>
    <property type="match status" value="1"/>
</dbReference>
<accession>A0AAD3DYW0</accession>
<evidence type="ECO:0000313" key="4">
    <source>
        <dbReference type="Proteomes" id="UP001054857"/>
    </source>
</evidence>
<dbReference type="AlphaFoldDB" id="A0AAD3DYW0"/>
<feature type="domain" description="Pherophorin" evidence="2">
    <location>
        <begin position="35"/>
        <end position="190"/>
    </location>
</feature>
<sequence>GFCLNMKPGVIIALLLGATALTVANAQQTGLYPNFPYCACSKASSAYSLSQTVKAKGAGQYCFTLRAKVPTGCTSYCCSKADFKKLEFNVNPTCDVFGAVVKATVNGVPTVVGPAFSAPKDGPTNSTMLRLTQLGLGLASDGAEICITLAANPKTGLGCTTLEQLCVPPAGMPAGVCSAAMFDSNTDCCPISQVGVPSPPPPSPP</sequence>